<dbReference type="Proteomes" id="UP001378960">
    <property type="component" value="Unassembled WGS sequence"/>
</dbReference>
<evidence type="ECO:0000313" key="3">
    <source>
        <dbReference type="EMBL" id="GMM48764.1"/>
    </source>
</evidence>
<feature type="transmembrane region" description="Helical" evidence="2">
    <location>
        <begin position="315"/>
        <end position="335"/>
    </location>
</feature>
<keyword evidence="1" id="KW-0175">Coiled coil</keyword>
<keyword evidence="2" id="KW-0472">Membrane</keyword>
<accession>A0AAV5RBD8</accession>
<organism evidence="3 4">
    <name type="scientific">Pichia kluyveri</name>
    <name type="common">Yeast</name>
    <dbReference type="NCBI Taxonomy" id="36015"/>
    <lineage>
        <taxon>Eukaryota</taxon>
        <taxon>Fungi</taxon>
        <taxon>Dikarya</taxon>
        <taxon>Ascomycota</taxon>
        <taxon>Saccharomycotina</taxon>
        <taxon>Pichiomycetes</taxon>
        <taxon>Pichiales</taxon>
        <taxon>Pichiaceae</taxon>
        <taxon>Pichia</taxon>
    </lineage>
</organism>
<name>A0AAV5RBD8_PICKL</name>
<proteinExistence type="predicted"/>
<evidence type="ECO:0000256" key="1">
    <source>
        <dbReference type="SAM" id="Coils"/>
    </source>
</evidence>
<gene>
    <name evidence="3" type="ORF">DAPK24_053620</name>
</gene>
<protein>
    <submittedName>
        <fullName evidence="3">Uncharacterized protein</fullName>
    </submittedName>
</protein>
<sequence length="340" mass="39263">MTSNYSISTKFDLTKVSYSNIKNKPESKIYIGNRFESLESHQGIDLPFDNVNNLININITKARSDKQLYLTNNSAKPIIIANICGSKIDIRVINNQKSKTNSWCIRNGGILFLQYSNEFISRINNPYGSKNNTFNSLHNSLLDDLFKNSTLQMIFLTDYKTDLYVKIIDNQDNLKFNNINDIKDCLLLDWAYNLSKDDNDYDCDRINRICKNTMENSHLLDSGSEEIEYREAIVTSMDNNNVINSNNDKLNEIINSKKRLISEVLEAEEIITKNKKTKTLIKSLEQENNVKFRKIAKLRANIKSFNKTSNYKLTGYYILGSWLSRPIIISIFSLLKELPL</sequence>
<evidence type="ECO:0000313" key="4">
    <source>
        <dbReference type="Proteomes" id="UP001378960"/>
    </source>
</evidence>
<dbReference type="AlphaFoldDB" id="A0AAV5RBD8"/>
<comment type="caution">
    <text evidence="3">The sequence shown here is derived from an EMBL/GenBank/DDBJ whole genome shotgun (WGS) entry which is preliminary data.</text>
</comment>
<evidence type="ECO:0000256" key="2">
    <source>
        <dbReference type="SAM" id="Phobius"/>
    </source>
</evidence>
<dbReference type="EMBL" id="BTGB01000009">
    <property type="protein sequence ID" value="GMM48764.1"/>
    <property type="molecule type" value="Genomic_DNA"/>
</dbReference>
<feature type="coiled-coil region" evidence="1">
    <location>
        <begin position="267"/>
        <end position="301"/>
    </location>
</feature>
<keyword evidence="2" id="KW-0812">Transmembrane</keyword>
<keyword evidence="4" id="KW-1185">Reference proteome</keyword>
<keyword evidence="2" id="KW-1133">Transmembrane helix</keyword>
<reference evidence="3 4" key="1">
    <citation type="journal article" date="2023" name="Elife">
        <title>Identification of key yeast species and microbe-microbe interactions impacting larval growth of Drosophila in the wild.</title>
        <authorList>
            <person name="Mure A."/>
            <person name="Sugiura Y."/>
            <person name="Maeda R."/>
            <person name="Honda K."/>
            <person name="Sakurai N."/>
            <person name="Takahashi Y."/>
            <person name="Watada M."/>
            <person name="Katoh T."/>
            <person name="Gotoh A."/>
            <person name="Gotoh Y."/>
            <person name="Taniguchi I."/>
            <person name="Nakamura K."/>
            <person name="Hayashi T."/>
            <person name="Katayama T."/>
            <person name="Uemura T."/>
            <person name="Hattori Y."/>
        </authorList>
    </citation>
    <scope>NUCLEOTIDE SEQUENCE [LARGE SCALE GENOMIC DNA]</scope>
    <source>
        <strain evidence="3 4">PK-24</strain>
    </source>
</reference>